<dbReference type="InterPro" id="IPR003284">
    <property type="entry name" value="Sal_SpvB"/>
</dbReference>
<sequence>MKIQTNKSFSFKRSISIVCFFASMFIFAGFTKEDRQKVRSFKLRMMDKYIYHSESNDVNLPEYSKSKNQGHRNPDIIEKTNQDSFPNKILSNTTFYGNENLDNIFASEEKQGIIGEFSEDESDNVSDNFFTIVIPEIKKQNTKAYLVYDLFGLDSYHSVSRSINKNIAFGGDIIVANSKWSLQKEEIALNSLEKGKNTILFTSSLNGVKYKVKNVKIVFENNFKLSDNISSLLSGNNLYIKGVENGSVNIKGKAVSSVKGEYEALLNLTEEDKDKGFVTITTSNGIKEYKFPESKSSFKTLSEERFAPLVINISKDAEYTNTYEGTTISVEKNSVENTAHVQVLKLRKKDYPAISREIKSMTVNSGAYRLENRSGELTKSMIFSFPYDEKKLGARSAKELKAFYFDYTSKKWKVDPTSKVDTEKKVVIVETKGDTDYINGVISVPESSQLEAFAPTSISGLKAADPTAGLQLMEVPTATQKGDANANYPIRVPAGLGGLQPSLSIGYSSGGGNGWMGDGWNINGLSAITVDTRWGTPTFNSDKETELYSLDGEMLVYPNTYLPHRHNDVSESNTAITTEKQLRTAYTDAGNNQVKKFYLRKNHDFTLIERIGTSPSNYTWKVTSTDGTKRYYGGSGDSVLSGVGGVAHWGLRLIEDAHGNTIKFTYYNESAGGGTFFQVKKIEYGKNYDYTVNFNRQVSITRKDISVNAKQGFARVEPYLLNDIEVKYKTELVRTYKMDYIEGEFFKTLLKRIYIVPNNPCTTTLPMNKTIANKERDMDDGTGGNGGTDGGIEPTCNEISDSYTFEYYNDVKDGQGNVRLFGADTYINFQNDKQAYSGIINNLKPSKINGNISSETGINFRPAAGLNFYTPSSDAYGHLMFGFPFGNSSSKARNAQQLVDFNGDGIQDMIYRVPNEGLFLRTGQLDSGGNLSFLGSKFIGNYNGGDFSFTETKTTSSGWDMGAIIYSRSQIGSSSTSTTKTYLTDANSDGLMDIVNNGEVWFNKYDTVSGKSEMTKYSEYTENMVVKAKAIQSHVICPDPKECPIDPEYPPTPIVDVVKVWIAPKDGYIRFIDNIVMASYGTIQNPPQRIFYSVEIQRPAPLGVQNNNGNGRIYLTELHAGDPMQNINIRRYNDYYTSMQSFPVNAAINSSEQLYVRSGDKVYVRLHKNTVQDYPITSDPNITYVDTNGNDIPNTFELSQGSFQLNNGTYGTNMLLNNLIAPIYLDAQGTATINVERVLLGATTDKITFRIVKENAVTGVITNLVPPQVYPQNDFLFFTVPQSLTLDVNPSEPVYLRFIVESDSHTNFLSSWNGKITVDYNAVTTANPNTPNVSVNFSAIPEYPSFAVTQLKSKLDIYSIPNSIFFTSDHNFGIQINKNITNFSNLGTGSFYYIIKKGNQVLGKRKVVVSHTNNILIEKDMDTDADISGILPVNFFTGNPTLATVGTDHLITVEVYCKTGGDYALFNKYTEYFSGNPFNVYYDDTTMYGSTSATAVNTAMYNTKTPFFKNWGQFLYKPGSFYDYTYGNVIENSAFSSAVSTQNTYTACQTITNNNAALAECILNATSNPNLGNNTVSQLVAPMKPQLTKSGRVSLGKWVGAGPNQYSSTSGFQDDDTVSYFSDPVSNVPVPTPATYTSGQLSVDTTMKSINKIYKSSSKNTTNGLSYGMGSGGNSETVLSGDQGSVETQTFSDLNGDGYPDIIYPASVQFTNSTGSLEDVMSYNTGDFPTNSASYQRMNSLGFSYNAFSVTGRIGAQGSNGTSTQSDTGLPWSGGGSVSAGMNDYYDSYDSGKTFWMDINGDGLPDRIKNGGASNMAVALNFGKSLGGYTPVDNLITYRSHPKGSFSIGIGGALGASANLGALSSFGFGISASAGASASKGTAEVVYEDVNGDGLIDILEIDNSNNSTSVRYNLGNKFNTAVPLVKSGGNIDFTDETQSFNGSLSFGGNYMFNIGPITLIPPVVALILWIKAGAGATVNLGINVSETKKAFKDMNGDGFTDVVQDTDSGLVVNYSLIGRTNKLKSITNTFSKGKYLVDYGFSRANYNNPHAKLVVNKISVVEPDVFSANYTTEYGNKMQTNYTFQNRKYDRRERDDFGFGIVVKEEMNSGTVARTSTDYYFTNSYLLSGLIKQSTVQGDGGSLMSDIKYNYKLRKFINDTSEIDLSSDLPLDYDSGGREGRKMGIALLDEKVKTIFETGGSITTTEKFSYTPEGLISKYQYTSPSATYNSNITYQAVANNIIGIPVLVEVYDGTATSTLLRRRRAYNINWNNGNVGTYAVFNGTNESVTDVEYNSVGNVKKVTYPENNSAQRYFVEYTYDDTETGKYVVQVKDVFNIQSTAKYNPLFDVVTRKVDTGGNAMVFYYDGFGRTKSIMGPNEIASGSTVPTIRYRYWLDHAGIPNNDASVKIYRASTSNFDPQYAGINNTIMTDTYSDFLGRIVQVKKDIEFYGAESRSISGRTVYDILGRVIRQHHPTVEGMGNQNLNSNSLSSPFTSSAYDSKDRVITFTDEDGIDTNTTYAIDGDLLKTTTEISNEKSESYTNAEGKIVQKDDYLNTQPLTTAFKYNTIGELVSVRDPEGIETQYFYDLAGRRKSQIHPDKGTTLYEYDLAGNVIRLSTDNLVNDSSISTHHIFYKYDYNRLTGIVLPDLPSGDPNPNEVYYEYGLSTAGNNAGRIVSKYDGSGTTSYAYGRMGEVLSEERTVVGHNIPTMYFKTYFNYDSWNRITKIKYPDDEIVSYHYDLGGNLKSVNNNFGETYIQKIDYDGYEQRTMIKYGNGTSQKYTYNIQNRKLLFYNLINSSNQPMLNNIYGYDEFSNVTTIKNDAYPLSNGMGGVFHMDFTYDTLNRLGGTSTRDTVYLEDMGTQPVNPAYMAPTKNNIEMEYNNAGGIIRKKQHHERDLTVIPENTYQNKYKYVDGTHKVEKVMDSFTGNEESFVYDYNGNAVKHNDSNGTRSMFWDEQDRLRAFYNDNTGIYQYYTYDDKGERVIKYGLEAPAQLYQNGAPVQIDDLKMLEYKIYPNPYVTVSSSGQYTKHYFEGSKRFASRVLDNAAMFEDPSILNKSAASKTEEKTPDTKSDFRAYLEKAGLGNDISIEFREMWQRPDLYYLHGDHLGTATFVTNSFGDATQFFLNLPFGETMLEQMDGSYNNPYKFNAKELDEDTGLYYYGARYYNPRLSIWYGVDPLAEKMPSWSPYAFSFDNPIRYVDPDGREATDWYRNKKTNNIEWKDTNKEVKGYEHLGKSNTIGASADGIDRMYYLHANGSATVKTGDAKTTIFHAEGGESLSMISGGTITTSQTSVSGLSVQGGITFAPLIAPGFTLSAGYVKDSYGDGKFYYSYGKAIGLNIGVGFDFTPIKTTDNERLFKVADFEGYGNAYSGGIGASVSYGGTTDTNTTFMQNINPNAWGKNKNGYTTNGVGYGIGLDAGAAWTRTNTKFFTPYNKKK</sequence>
<dbReference type="PANTHER" id="PTHR32305">
    <property type="match status" value="1"/>
</dbReference>
<proteinExistence type="predicted"/>
<evidence type="ECO:0000313" key="6">
    <source>
        <dbReference type="Proteomes" id="UP000184518"/>
    </source>
</evidence>
<protein>
    <submittedName>
        <fullName evidence="5">RHS repeat-associated core domain-containing protein</fullName>
    </submittedName>
</protein>
<dbReference type="InterPro" id="IPR022385">
    <property type="entry name" value="Rhs_assc_core"/>
</dbReference>
<organism evidence="5 6">
    <name type="scientific">Chryseobacterium arachidis</name>
    <dbReference type="NCBI Taxonomy" id="1416778"/>
    <lineage>
        <taxon>Bacteria</taxon>
        <taxon>Pseudomonadati</taxon>
        <taxon>Bacteroidota</taxon>
        <taxon>Flavobacteriia</taxon>
        <taxon>Flavobacteriales</taxon>
        <taxon>Weeksellaceae</taxon>
        <taxon>Chryseobacterium group</taxon>
        <taxon>Chryseobacterium</taxon>
    </lineage>
</organism>
<keyword evidence="6" id="KW-1185">Reference proteome</keyword>
<dbReference type="GO" id="GO:0005576">
    <property type="term" value="C:extracellular region"/>
    <property type="evidence" value="ECO:0007669"/>
    <property type="project" value="UniProtKB-SubCell"/>
</dbReference>
<dbReference type="RefSeq" id="WP_083531559.1">
    <property type="nucleotide sequence ID" value="NZ_FQUT01000001.1"/>
</dbReference>
<dbReference type="InterPro" id="IPR006530">
    <property type="entry name" value="YD"/>
</dbReference>
<dbReference type="GO" id="GO:0005737">
    <property type="term" value="C:cytoplasm"/>
    <property type="evidence" value="ECO:0007669"/>
    <property type="project" value="InterPro"/>
</dbReference>
<comment type="subcellular location">
    <subcellularLocation>
        <location evidence="1">Secreted</location>
    </subcellularLocation>
</comment>
<feature type="compositionally biased region" description="Gly residues" evidence="4">
    <location>
        <begin position="781"/>
        <end position="790"/>
    </location>
</feature>
<dbReference type="SUPFAM" id="SSF69318">
    <property type="entry name" value="Integrin alpha N-terminal domain"/>
    <property type="match status" value="2"/>
</dbReference>
<evidence type="ECO:0000256" key="4">
    <source>
        <dbReference type="SAM" id="MobiDB-lite"/>
    </source>
</evidence>
<dbReference type="PANTHER" id="PTHR32305:SF15">
    <property type="entry name" value="PROTEIN RHSA-RELATED"/>
    <property type="match status" value="1"/>
</dbReference>
<dbReference type="PROSITE" id="PS00018">
    <property type="entry name" value="EF_HAND_1"/>
    <property type="match status" value="1"/>
</dbReference>
<keyword evidence="3" id="KW-0843">Virulence</keyword>
<dbReference type="Pfam" id="PF05593">
    <property type="entry name" value="RHS_repeat"/>
    <property type="match status" value="1"/>
</dbReference>
<evidence type="ECO:0000256" key="2">
    <source>
        <dbReference type="ARBA" id="ARBA00022525"/>
    </source>
</evidence>
<feature type="region of interest" description="Disordered" evidence="4">
    <location>
        <begin position="774"/>
        <end position="793"/>
    </location>
</feature>
<dbReference type="InterPro" id="IPR031325">
    <property type="entry name" value="RHS_repeat"/>
</dbReference>
<dbReference type="Gene3D" id="2.180.10.10">
    <property type="entry name" value="RHS repeat-associated core"/>
    <property type="match status" value="1"/>
</dbReference>
<dbReference type="InterPro" id="IPR050708">
    <property type="entry name" value="T6SS_VgrG/RHS"/>
</dbReference>
<name>A0A1M4SXM8_9FLAO</name>
<dbReference type="NCBIfam" id="TIGR01643">
    <property type="entry name" value="YD_repeat_2x"/>
    <property type="match status" value="1"/>
</dbReference>
<dbReference type="Pfam" id="PF03534">
    <property type="entry name" value="SpvB"/>
    <property type="match status" value="1"/>
</dbReference>
<evidence type="ECO:0000256" key="3">
    <source>
        <dbReference type="ARBA" id="ARBA00023026"/>
    </source>
</evidence>
<gene>
    <name evidence="5" type="ORF">SAMN05443633_10197</name>
</gene>
<dbReference type="NCBIfam" id="TIGR03696">
    <property type="entry name" value="Rhs_assc_core"/>
    <property type="match status" value="1"/>
</dbReference>
<accession>A0A1M4SXM8</accession>
<keyword evidence="2" id="KW-0964">Secreted</keyword>
<dbReference type="EMBL" id="FQUT01000001">
    <property type="protein sequence ID" value="SHE36981.1"/>
    <property type="molecule type" value="Genomic_DNA"/>
</dbReference>
<dbReference type="InterPro" id="IPR028994">
    <property type="entry name" value="Integrin_alpha_N"/>
</dbReference>
<dbReference type="STRING" id="1416778.SAMN05443633_10197"/>
<dbReference type="InterPro" id="IPR018247">
    <property type="entry name" value="EF_Hand_1_Ca_BS"/>
</dbReference>
<dbReference type="OrthoDB" id="9765204at2"/>
<evidence type="ECO:0000256" key="1">
    <source>
        <dbReference type="ARBA" id="ARBA00004613"/>
    </source>
</evidence>
<reference evidence="6" key="1">
    <citation type="submission" date="2016-11" db="EMBL/GenBank/DDBJ databases">
        <authorList>
            <person name="Varghese N."/>
            <person name="Submissions S."/>
        </authorList>
    </citation>
    <scope>NUCLEOTIDE SEQUENCE [LARGE SCALE GENOMIC DNA]</scope>
    <source>
        <strain evidence="6">DSM 27619</strain>
    </source>
</reference>
<evidence type="ECO:0000313" key="5">
    <source>
        <dbReference type="EMBL" id="SHE36981.1"/>
    </source>
</evidence>
<dbReference type="Proteomes" id="UP000184518">
    <property type="component" value="Unassembled WGS sequence"/>
</dbReference>